<evidence type="ECO:0000313" key="2">
    <source>
        <dbReference type="Proteomes" id="UP000012160"/>
    </source>
</evidence>
<sequence length="40" mass="4376">MSFRSAAFGYLASTVAHLCFAKNQRFRSAAFGYLASTVAR</sequence>
<organism evidence="1 2">
    <name type="scientific">Leptospira santarosai str. ZUN179</name>
    <dbReference type="NCBI Taxonomy" id="1049985"/>
    <lineage>
        <taxon>Bacteria</taxon>
        <taxon>Pseudomonadati</taxon>
        <taxon>Spirochaetota</taxon>
        <taxon>Spirochaetia</taxon>
        <taxon>Leptospirales</taxon>
        <taxon>Leptospiraceae</taxon>
        <taxon>Leptospira</taxon>
    </lineage>
</organism>
<dbReference type="AlphaFoldDB" id="M6VAQ6"/>
<evidence type="ECO:0000313" key="1">
    <source>
        <dbReference type="EMBL" id="EMO46588.1"/>
    </source>
</evidence>
<comment type="caution">
    <text evidence="1">The sequence shown here is derived from an EMBL/GenBank/DDBJ whole genome shotgun (WGS) entry which is preliminary data.</text>
</comment>
<reference evidence="1 2" key="1">
    <citation type="submission" date="2013-01" db="EMBL/GenBank/DDBJ databases">
        <authorList>
            <person name="Harkins D.M."/>
            <person name="Durkin A.S."/>
            <person name="Brinkac L.M."/>
            <person name="Haft D.H."/>
            <person name="Selengut J.D."/>
            <person name="Sanka R."/>
            <person name="DePew J."/>
            <person name="Purushe J."/>
            <person name="Matthias M.A."/>
            <person name="Vinetz J.M."/>
            <person name="Sutton G.G."/>
            <person name="Nierman W.C."/>
            <person name="Fouts D.E."/>
        </authorList>
    </citation>
    <scope>NUCLEOTIDE SEQUENCE [LARGE SCALE GENOMIC DNA]</scope>
    <source>
        <strain evidence="1 2">ZUN179</strain>
    </source>
</reference>
<proteinExistence type="predicted"/>
<dbReference type="Proteomes" id="UP000012160">
    <property type="component" value="Unassembled WGS sequence"/>
</dbReference>
<gene>
    <name evidence="1" type="ORF">LEP1GSC187_2047</name>
</gene>
<name>M6VAQ6_9LEPT</name>
<protein>
    <submittedName>
        <fullName evidence="1">Uncharacterized protein</fullName>
    </submittedName>
</protein>
<accession>M6VAQ6</accession>
<dbReference type="EMBL" id="AHOQ02000016">
    <property type="protein sequence ID" value="EMO46588.1"/>
    <property type="molecule type" value="Genomic_DNA"/>
</dbReference>